<feature type="region of interest" description="Disordered" evidence="6">
    <location>
        <begin position="1"/>
        <end position="65"/>
    </location>
</feature>
<comment type="cofactor">
    <cofactor evidence="1">
        <name>FMN</name>
        <dbReference type="ChEBI" id="CHEBI:58210"/>
    </cofactor>
</comment>
<evidence type="ECO:0000256" key="1">
    <source>
        <dbReference type="ARBA" id="ARBA00001917"/>
    </source>
</evidence>
<evidence type="ECO:0000256" key="5">
    <source>
        <dbReference type="ARBA" id="ARBA00023002"/>
    </source>
</evidence>
<proteinExistence type="inferred from homology"/>
<gene>
    <name evidence="9" type="ORF">ACFP3U_24825</name>
</gene>
<reference evidence="10" key="1">
    <citation type="journal article" date="2019" name="Int. J. Syst. Evol. Microbiol.">
        <title>The Global Catalogue of Microorganisms (GCM) 10K type strain sequencing project: providing services to taxonomists for standard genome sequencing and annotation.</title>
        <authorList>
            <consortium name="The Broad Institute Genomics Platform"/>
            <consortium name="The Broad Institute Genome Sequencing Center for Infectious Disease"/>
            <person name="Wu L."/>
            <person name="Ma J."/>
        </authorList>
    </citation>
    <scope>NUCLEOTIDE SEQUENCE [LARGE SCALE GENOMIC DNA]</scope>
    <source>
        <strain evidence="10">CGMCC 4.1437</strain>
    </source>
</reference>
<evidence type="ECO:0000259" key="7">
    <source>
        <dbReference type="Pfam" id="PF01243"/>
    </source>
</evidence>
<keyword evidence="5" id="KW-0560">Oxidoreductase</keyword>
<keyword evidence="10" id="KW-1185">Reference proteome</keyword>
<feature type="domain" description="Pyridoxamine 5'-phosphate oxidase N-terminal" evidence="7">
    <location>
        <begin position="80"/>
        <end position="190"/>
    </location>
</feature>
<keyword evidence="4" id="KW-0288">FMN</keyword>
<evidence type="ECO:0000256" key="2">
    <source>
        <dbReference type="ARBA" id="ARBA00007301"/>
    </source>
</evidence>
<comment type="caution">
    <text evidence="9">The sequence shown here is derived from an EMBL/GenBank/DDBJ whole genome shotgun (WGS) entry which is preliminary data.</text>
</comment>
<dbReference type="NCBIfam" id="NF004231">
    <property type="entry name" value="PRK05679.1"/>
    <property type="match status" value="1"/>
</dbReference>
<dbReference type="SUPFAM" id="SSF50475">
    <property type="entry name" value="FMN-binding split barrel"/>
    <property type="match status" value="1"/>
</dbReference>
<dbReference type="Pfam" id="PF01243">
    <property type="entry name" value="PNPOx_N"/>
    <property type="match status" value="1"/>
</dbReference>
<dbReference type="RefSeq" id="WP_380227855.1">
    <property type="nucleotide sequence ID" value="NZ_JBHSOF010000036.1"/>
</dbReference>
<comment type="similarity">
    <text evidence="2">Belongs to the pyridoxamine 5'-phosphate oxidase family.</text>
</comment>
<name>A0ABW0X6Y9_9ACTN</name>
<dbReference type="Proteomes" id="UP001595975">
    <property type="component" value="Unassembled WGS sequence"/>
</dbReference>
<evidence type="ECO:0000313" key="9">
    <source>
        <dbReference type="EMBL" id="MFC5666186.1"/>
    </source>
</evidence>
<dbReference type="Pfam" id="PF10590">
    <property type="entry name" value="PNP_phzG_C"/>
    <property type="match status" value="1"/>
</dbReference>
<dbReference type="InterPro" id="IPR019576">
    <property type="entry name" value="Pyridoxamine_oxidase_dimer_C"/>
</dbReference>
<evidence type="ECO:0000256" key="6">
    <source>
        <dbReference type="SAM" id="MobiDB-lite"/>
    </source>
</evidence>
<accession>A0ABW0X6Y9</accession>
<dbReference type="InterPro" id="IPR000659">
    <property type="entry name" value="Pyridox_Oxase"/>
</dbReference>
<keyword evidence="3" id="KW-0285">Flavoprotein</keyword>
<feature type="domain" description="Pyridoxine 5'-phosphate oxidase dimerisation C-terminal" evidence="8">
    <location>
        <begin position="218"/>
        <end position="260"/>
    </location>
</feature>
<evidence type="ECO:0000313" key="10">
    <source>
        <dbReference type="Proteomes" id="UP001595975"/>
    </source>
</evidence>
<evidence type="ECO:0000259" key="8">
    <source>
        <dbReference type="Pfam" id="PF10590"/>
    </source>
</evidence>
<dbReference type="PANTHER" id="PTHR10851">
    <property type="entry name" value="PYRIDOXINE-5-PHOSPHATE OXIDASE"/>
    <property type="match status" value="1"/>
</dbReference>
<dbReference type="PANTHER" id="PTHR10851:SF0">
    <property type="entry name" value="PYRIDOXINE-5'-PHOSPHATE OXIDASE"/>
    <property type="match status" value="1"/>
</dbReference>
<evidence type="ECO:0000256" key="3">
    <source>
        <dbReference type="ARBA" id="ARBA00022630"/>
    </source>
</evidence>
<sequence length="260" mass="27800">MAAEEEGLTGPGGTTPAPGPGAGRESAPEPCPEARSEPRSVPELMLGRPPMTRPLPGFDTESAPPEPGPLFVDWLATALDSGVLDPQVFTLSTVDADGLPDARVLVLRDVDAAGTGWVFSAAADSPKGRQLADHPAAALTVYWPQLGRQVRVRGTVERAADQVAAAEFATRSPAARIGALVGRQSEPLASPAEYEEAVTVARRRLEATPDAVAAGHAVYTLWAHEVEFWQGDAERHHVRLRYTRTGPVRTPEWSRTLLWP</sequence>
<organism evidence="9 10">
    <name type="scientific">Kitasatospora misakiensis</name>
    <dbReference type="NCBI Taxonomy" id="67330"/>
    <lineage>
        <taxon>Bacteria</taxon>
        <taxon>Bacillati</taxon>
        <taxon>Actinomycetota</taxon>
        <taxon>Actinomycetes</taxon>
        <taxon>Kitasatosporales</taxon>
        <taxon>Streptomycetaceae</taxon>
        <taxon>Kitasatospora</taxon>
    </lineage>
</organism>
<dbReference type="EMBL" id="JBHSOF010000036">
    <property type="protein sequence ID" value="MFC5666186.1"/>
    <property type="molecule type" value="Genomic_DNA"/>
</dbReference>
<evidence type="ECO:0000256" key="4">
    <source>
        <dbReference type="ARBA" id="ARBA00022643"/>
    </source>
</evidence>
<protein>
    <submittedName>
        <fullName evidence="9">Pyridoxal 5'-phosphate synthase</fullName>
    </submittedName>
</protein>
<dbReference type="InterPro" id="IPR011576">
    <property type="entry name" value="Pyridox_Oxase_N"/>
</dbReference>
<dbReference type="InterPro" id="IPR012349">
    <property type="entry name" value="Split_barrel_FMN-bd"/>
</dbReference>
<dbReference type="Gene3D" id="2.30.110.10">
    <property type="entry name" value="Electron Transport, Fmn-binding Protein, Chain A"/>
    <property type="match status" value="1"/>
</dbReference>